<proteinExistence type="predicted"/>
<evidence type="ECO:0000256" key="1">
    <source>
        <dbReference type="SAM" id="MobiDB-lite"/>
    </source>
</evidence>
<protein>
    <submittedName>
        <fullName evidence="2">Uncharacterized protein</fullName>
    </submittedName>
</protein>
<accession>A0A3A4K639</accession>
<comment type="caution">
    <text evidence="2">The sequence shown here is derived from an EMBL/GenBank/DDBJ whole genome shotgun (WGS) entry which is preliminary data.</text>
</comment>
<name>A0A3A4K639_9NOCA</name>
<feature type="region of interest" description="Disordered" evidence="1">
    <location>
        <begin position="53"/>
        <end position="73"/>
    </location>
</feature>
<dbReference type="Proteomes" id="UP000266677">
    <property type="component" value="Unassembled WGS sequence"/>
</dbReference>
<sequence>MRDRTGEPVEPDDDSAPWHDPRCRGTGWLGDDNEGRPIPCLVCKAHLATRSTVHETTPSPRAQAAIRALESRE</sequence>
<feature type="region of interest" description="Disordered" evidence="1">
    <location>
        <begin position="1"/>
        <end position="23"/>
    </location>
</feature>
<dbReference type="RefSeq" id="WP_120042314.1">
    <property type="nucleotide sequence ID" value="NZ_QZFU01000020.1"/>
</dbReference>
<gene>
    <name evidence="2" type="ORF">D5S18_18520</name>
</gene>
<evidence type="ECO:0000313" key="3">
    <source>
        <dbReference type="Proteomes" id="UP000266677"/>
    </source>
</evidence>
<dbReference type="OrthoDB" id="4565830at2"/>
<evidence type="ECO:0000313" key="2">
    <source>
        <dbReference type="EMBL" id="RJO74148.1"/>
    </source>
</evidence>
<reference evidence="2 3" key="1">
    <citation type="submission" date="2018-09" db="EMBL/GenBank/DDBJ databases">
        <title>YIM PH21274 draft genome.</title>
        <authorList>
            <person name="Miao C."/>
        </authorList>
    </citation>
    <scope>NUCLEOTIDE SEQUENCE [LARGE SCALE GENOMIC DNA]</scope>
    <source>
        <strain evidence="2 3">YIM PH 21724</strain>
    </source>
</reference>
<dbReference type="AlphaFoldDB" id="A0A3A4K639"/>
<organism evidence="2 3">
    <name type="scientific">Nocardia panacis</name>
    <dbReference type="NCBI Taxonomy" id="2340916"/>
    <lineage>
        <taxon>Bacteria</taxon>
        <taxon>Bacillati</taxon>
        <taxon>Actinomycetota</taxon>
        <taxon>Actinomycetes</taxon>
        <taxon>Mycobacteriales</taxon>
        <taxon>Nocardiaceae</taxon>
        <taxon>Nocardia</taxon>
    </lineage>
</organism>
<dbReference type="EMBL" id="QZFU01000020">
    <property type="protein sequence ID" value="RJO74148.1"/>
    <property type="molecule type" value="Genomic_DNA"/>
</dbReference>
<keyword evidence="3" id="KW-1185">Reference proteome</keyword>